<accession>A0ABR1R3V7</accession>
<dbReference type="PANTHER" id="PTHR37540">
    <property type="entry name" value="TRANSCRIPTION FACTOR (ACR-2), PUTATIVE-RELATED-RELATED"/>
    <property type="match status" value="1"/>
</dbReference>
<dbReference type="PROSITE" id="PS00463">
    <property type="entry name" value="ZN2_CY6_FUNGAL_1"/>
    <property type="match status" value="1"/>
</dbReference>
<dbReference type="InterPro" id="IPR036864">
    <property type="entry name" value="Zn2-C6_fun-type_DNA-bd_sf"/>
</dbReference>
<gene>
    <name evidence="4" type="ORF">PG991_014498</name>
</gene>
<evidence type="ECO:0000313" key="4">
    <source>
        <dbReference type="EMBL" id="KAK7998823.1"/>
    </source>
</evidence>
<evidence type="ECO:0000259" key="3">
    <source>
        <dbReference type="PROSITE" id="PS50048"/>
    </source>
</evidence>
<dbReference type="Proteomes" id="UP001396898">
    <property type="component" value="Unassembled WGS sequence"/>
</dbReference>
<dbReference type="SMART" id="SM00066">
    <property type="entry name" value="GAL4"/>
    <property type="match status" value="1"/>
</dbReference>
<feature type="region of interest" description="Disordered" evidence="2">
    <location>
        <begin position="41"/>
        <end position="63"/>
    </location>
</feature>
<dbReference type="PANTHER" id="PTHR37540:SF5">
    <property type="entry name" value="TRANSCRIPTION FACTOR DOMAIN-CONTAINING PROTEIN"/>
    <property type="match status" value="1"/>
</dbReference>
<evidence type="ECO:0000256" key="1">
    <source>
        <dbReference type="ARBA" id="ARBA00023242"/>
    </source>
</evidence>
<evidence type="ECO:0000313" key="5">
    <source>
        <dbReference type="Proteomes" id="UP001396898"/>
    </source>
</evidence>
<dbReference type="PROSITE" id="PS50048">
    <property type="entry name" value="ZN2_CY6_FUNGAL_2"/>
    <property type="match status" value="1"/>
</dbReference>
<keyword evidence="1" id="KW-0539">Nucleus</keyword>
<keyword evidence="5" id="KW-1185">Reference proteome</keyword>
<sequence length="482" mass="53883">MRRTLRRSCEACAKSKLSCDLRTPQCSRCLKRKANCSYANEPLTSPPESQSPEPLDSPSRGGHDWAVTHEVVPMLAVRNETPESPISEQLILSLPTSITSLDPFDSYPRTRLPRQHVQRLIYHFLSKIAFQYYPLDLNADSNPFIVSWWPVALEDPALFHVSLQTASLDDELAAQKGFPISEMLMADSLSLVRQKIENPTSAIEDATMDSVVTLAAIEHGKGNLQISKLHITGIIRMVKMRGGINELKLASPLTARMVAWVCLVVTGSPQFPVQDDAGCGDGLSPISQWRSAPIEPEPLRDQVPDLEPQLHSILARLNQVVQESQTLGLSTTDLHDLTCYVIHRLLLLPCPTGQYSRSTAISECIRHAMILYMFIIHGPTYFPHTAMMNGITPQLKAGLETLFATGRKYDEVLLWLISVGLVASVDTTEHHWFRTQAAESTLVLGLYTWEDVLAQMKAVLWLDTPLGSSFRRKWEEILFNAH</sequence>
<dbReference type="InterPro" id="IPR001138">
    <property type="entry name" value="Zn2Cys6_DnaBD"/>
</dbReference>
<dbReference type="EMBL" id="JAQQWI010000019">
    <property type="protein sequence ID" value="KAK7998823.1"/>
    <property type="molecule type" value="Genomic_DNA"/>
</dbReference>
<reference evidence="4 5" key="1">
    <citation type="submission" date="2023-01" db="EMBL/GenBank/DDBJ databases">
        <title>Analysis of 21 Apiospora genomes using comparative genomics revels a genus with tremendous synthesis potential of carbohydrate active enzymes and secondary metabolites.</title>
        <authorList>
            <person name="Sorensen T."/>
        </authorList>
    </citation>
    <scope>NUCLEOTIDE SEQUENCE [LARGE SCALE GENOMIC DNA]</scope>
    <source>
        <strain evidence="4 5">CBS 20057</strain>
    </source>
</reference>
<feature type="compositionally biased region" description="Polar residues" evidence="2">
    <location>
        <begin position="42"/>
        <end position="52"/>
    </location>
</feature>
<evidence type="ECO:0000256" key="2">
    <source>
        <dbReference type="SAM" id="MobiDB-lite"/>
    </source>
</evidence>
<dbReference type="Gene3D" id="4.10.240.10">
    <property type="entry name" value="Zn(2)-C6 fungal-type DNA-binding domain"/>
    <property type="match status" value="1"/>
</dbReference>
<feature type="domain" description="Zn(2)-C6 fungal-type" evidence="3">
    <location>
        <begin position="8"/>
        <end position="38"/>
    </location>
</feature>
<organism evidence="4 5">
    <name type="scientific">Apiospora marii</name>
    <dbReference type="NCBI Taxonomy" id="335849"/>
    <lineage>
        <taxon>Eukaryota</taxon>
        <taxon>Fungi</taxon>
        <taxon>Dikarya</taxon>
        <taxon>Ascomycota</taxon>
        <taxon>Pezizomycotina</taxon>
        <taxon>Sordariomycetes</taxon>
        <taxon>Xylariomycetidae</taxon>
        <taxon>Amphisphaeriales</taxon>
        <taxon>Apiosporaceae</taxon>
        <taxon>Apiospora</taxon>
    </lineage>
</organism>
<dbReference type="CDD" id="cd00067">
    <property type="entry name" value="GAL4"/>
    <property type="match status" value="1"/>
</dbReference>
<protein>
    <recommendedName>
        <fullName evidence="3">Zn(2)-C6 fungal-type domain-containing protein</fullName>
    </recommendedName>
</protein>
<name>A0ABR1R3V7_9PEZI</name>
<comment type="caution">
    <text evidence="4">The sequence shown here is derived from an EMBL/GenBank/DDBJ whole genome shotgun (WGS) entry which is preliminary data.</text>
</comment>
<proteinExistence type="predicted"/>
<dbReference type="Pfam" id="PF00172">
    <property type="entry name" value="Zn_clus"/>
    <property type="match status" value="1"/>
</dbReference>
<dbReference type="SUPFAM" id="SSF57701">
    <property type="entry name" value="Zn2/Cys6 DNA-binding domain"/>
    <property type="match status" value="1"/>
</dbReference>